<dbReference type="InterPro" id="IPR013785">
    <property type="entry name" value="Aldolase_TIM"/>
</dbReference>
<evidence type="ECO:0000259" key="2">
    <source>
        <dbReference type="Pfam" id="PF03537"/>
    </source>
</evidence>
<organism evidence="3 4">
    <name type="scientific">Anaerolinea thermophila (strain DSM 14523 / JCM 11388 / NBRC 100420 / UNI-1)</name>
    <dbReference type="NCBI Taxonomy" id="926569"/>
    <lineage>
        <taxon>Bacteria</taxon>
        <taxon>Bacillati</taxon>
        <taxon>Chloroflexota</taxon>
        <taxon>Anaerolineae</taxon>
        <taxon>Anaerolineales</taxon>
        <taxon>Anaerolineaceae</taxon>
        <taxon>Anaerolinea</taxon>
    </lineage>
</organism>
<dbReference type="InterPro" id="IPR017853">
    <property type="entry name" value="GH"/>
</dbReference>
<dbReference type="InParanoid" id="E8N0N9"/>
<gene>
    <name evidence="3" type="ordered locus">ANT_04000</name>
</gene>
<feature type="chain" id="PRO_5003225195" description="Glycoside-hydrolase family GH114 TIM-barrel domain-containing protein" evidence="1">
    <location>
        <begin position="23"/>
        <end position="285"/>
    </location>
</feature>
<dbReference type="KEGG" id="atm:ANT_04000"/>
<dbReference type="PROSITE" id="PS51257">
    <property type="entry name" value="PROKAR_LIPOPROTEIN"/>
    <property type="match status" value="1"/>
</dbReference>
<sequence>MRLRFAHLVLILSIALAGCAPALPPAPSFVRFTETAEMSSENSPHPAADWWRPTVGLTWQWQIGNNEIDTRVDVDVYDIDLYVDQAVIDELHAQGRRVICYISVGSWEDWRPDKDRFPAEVLGKDYEGWQGEKWLDIRQIDKLAPIMLARLDLCQAKGFDAVEPDNMEIYTNDTGFPLTYKDQLKYALWLAEEAHKRGLAIGQKNAADMVADLVNVFDFAITEDYFYYGEAESMLPYIQAGKPVFAAEYTDLPGDFEEFCRQSRKLGFSTILKNRELDAWVKFCP</sequence>
<dbReference type="SUPFAM" id="SSF51445">
    <property type="entry name" value="(Trans)glycosidases"/>
    <property type="match status" value="1"/>
</dbReference>
<reference evidence="3 4" key="1">
    <citation type="submission" date="2010-12" db="EMBL/GenBank/DDBJ databases">
        <title>Whole genome sequence of Anaerolinea thermophila UNI-1.</title>
        <authorList>
            <person name="Narita-Yamada S."/>
            <person name="Kishi E."/>
            <person name="Watanabe Y."/>
            <person name="Takasaki K."/>
            <person name="Ankai A."/>
            <person name="Oguchi A."/>
            <person name="Fukui S."/>
            <person name="Takahashi M."/>
            <person name="Yashiro I."/>
            <person name="Hosoyama A."/>
            <person name="Sekiguchi Y."/>
            <person name="Hanada S."/>
            <person name="Fujita N."/>
        </authorList>
    </citation>
    <scope>NUCLEOTIDE SEQUENCE [LARGE SCALE GENOMIC DNA]</scope>
    <source>
        <strain evidence="4">DSM 14523 / JCM 11388 / NBRC 100420 / UNI-1</strain>
    </source>
</reference>
<dbReference type="InterPro" id="IPR004352">
    <property type="entry name" value="GH114_TIM-barrel"/>
</dbReference>
<dbReference type="PANTHER" id="PTHR35273">
    <property type="entry name" value="ALPHA-1,4 POLYGALACTOSAMINIDASE, PUTATIVE (AFU_ORTHOLOGUE AFUA_3G07890)-RELATED"/>
    <property type="match status" value="1"/>
</dbReference>
<dbReference type="AlphaFoldDB" id="E8N0N9"/>
<name>E8N0N9_ANATU</name>
<feature type="domain" description="Glycoside-hydrolase family GH114 TIM-barrel" evidence="2">
    <location>
        <begin position="58"/>
        <end position="280"/>
    </location>
</feature>
<dbReference type="STRING" id="926569.ANT_04000"/>
<protein>
    <recommendedName>
        <fullName evidence="2">Glycoside-hydrolase family GH114 TIM-barrel domain-containing protein</fullName>
    </recommendedName>
</protein>
<dbReference type="Proteomes" id="UP000008922">
    <property type="component" value="Chromosome"/>
</dbReference>
<dbReference type="OrthoDB" id="319933at2"/>
<keyword evidence="1" id="KW-0732">Signal</keyword>
<proteinExistence type="predicted"/>
<dbReference type="Pfam" id="PF03537">
    <property type="entry name" value="Glyco_hydro_114"/>
    <property type="match status" value="1"/>
</dbReference>
<dbReference type="PANTHER" id="PTHR35273:SF2">
    <property type="entry name" value="ALPHA-GALACTOSIDASE"/>
    <property type="match status" value="1"/>
</dbReference>
<dbReference type="Gene3D" id="3.20.20.70">
    <property type="entry name" value="Aldolase class I"/>
    <property type="match status" value="1"/>
</dbReference>
<dbReference type="HOGENOM" id="CLU_051214_3_1_0"/>
<evidence type="ECO:0000313" key="3">
    <source>
        <dbReference type="EMBL" id="BAJ62434.1"/>
    </source>
</evidence>
<dbReference type="RefSeq" id="WP_013558830.1">
    <property type="nucleotide sequence ID" value="NC_014960.1"/>
</dbReference>
<evidence type="ECO:0000256" key="1">
    <source>
        <dbReference type="SAM" id="SignalP"/>
    </source>
</evidence>
<dbReference type="eggNOG" id="COG3868">
    <property type="taxonomic scope" value="Bacteria"/>
</dbReference>
<keyword evidence="4" id="KW-1185">Reference proteome</keyword>
<feature type="signal peptide" evidence="1">
    <location>
        <begin position="1"/>
        <end position="22"/>
    </location>
</feature>
<accession>E8N0N9</accession>
<evidence type="ECO:0000313" key="4">
    <source>
        <dbReference type="Proteomes" id="UP000008922"/>
    </source>
</evidence>
<dbReference type="EMBL" id="AP012029">
    <property type="protein sequence ID" value="BAJ62434.1"/>
    <property type="molecule type" value="Genomic_DNA"/>
</dbReference>